<name>A0AAW0DG18_9AGAR</name>
<keyword evidence="3" id="KW-1185">Reference proteome</keyword>
<evidence type="ECO:0000313" key="2">
    <source>
        <dbReference type="EMBL" id="KAK7050270.1"/>
    </source>
</evidence>
<dbReference type="Pfam" id="PF00867">
    <property type="entry name" value="XPG_I"/>
    <property type="match status" value="1"/>
</dbReference>
<gene>
    <name evidence="2" type="ORF">R3P38DRAFT_2604454</name>
</gene>
<dbReference type="InterPro" id="IPR037316">
    <property type="entry name" value="Yen1_H3TH"/>
</dbReference>
<dbReference type="PANTHER" id="PTHR11081:SF75">
    <property type="entry name" value="ENDONUCLEASE, PUTATIVE (AFU_ORTHOLOGUE AFUA_3G13260)-RELATED"/>
    <property type="match status" value="1"/>
</dbReference>
<feature type="domain" description="XPG-I" evidence="1">
    <location>
        <begin position="120"/>
        <end position="192"/>
    </location>
</feature>
<evidence type="ECO:0000313" key="3">
    <source>
        <dbReference type="Proteomes" id="UP001362999"/>
    </source>
</evidence>
<protein>
    <submittedName>
        <fullName evidence="2">PIN domain-like protein</fullName>
    </submittedName>
</protein>
<reference evidence="2 3" key="1">
    <citation type="journal article" date="2024" name="J Genomics">
        <title>Draft genome sequencing and assembly of Favolaschia claudopus CIRM-BRFM 2984 isolated from oak limbs.</title>
        <authorList>
            <person name="Navarro D."/>
            <person name="Drula E."/>
            <person name="Chaduli D."/>
            <person name="Cazenave R."/>
            <person name="Ahrendt S."/>
            <person name="Wang J."/>
            <person name="Lipzen A."/>
            <person name="Daum C."/>
            <person name="Barry K."/>
            <person name="Grigoriev I.V."/>
            <person name="Favel A."/>
            <person name="Rosso M.N."/>
            <person name="Martin F."/>
        </authorList>
    </citation>
    <scope>NUCLEOTIDE SEQUENCE [LARGE SCALE GENOMIC DNA]</scope>
    <source>
        <strain evidence="2 3">CIRM-BRFM 2984</strain>
    </source>
</reference>
<dbReference type="InterPro" id="IPR006084">
    <property type="entry name" value="XPG/Rad2"/>
</dbReference>
<dbReference type="InterPro" id="IPR036279">
    <property type="entry name" value="5-3_exonuclease_C_sf"/>
</dbReference>
<accession>A0AAW0DG18</accession>
<dbReference type="EMBL" id="JAWWNJ010000008">
    <property type="protein sequence ID" value="KAK7050270.1"/>
    <property type="molecule type" value="Genomic_DNA"/>
</dbReference>
<proteinExistence type="predicted"/>
<dbReference type="InterPro" id="IPR006086">
    <property type="entry name" value="XPG-I_dom"/>
</dbReference>
<dbReference type="InterPro" id="IPR029060">
    <property type="entry name" value="PIN-like_dom_sf"/>
</dbReference>
<dbReference type="GO" id="GO:0008821">
    <property type="term" value="F:crossover junction DNA endonuclease activity"/>
    <property type="evidence" value="ECO:0007669"/>
    <property type="project" value="InterPro"/>
</dbReference>
<dbReference type="PRINTS" id="PR00853">
    <property type="entry name" value="XPGRADSUPER"/>
</dbReference>
<dbReference type="SMART" id="SM00484">
    <property type="entry name" value="XPGI"/>
    <property type="match status" value="1"/>
</dbReference>
<comment type="caution">
    <text evidence="2">The sequence shown here is derived from an EMBL/GenBank/DDBJ whole genome shotgun (WGS) entry which is preliminary data.</text>
</comment>
<dbReference type="CDD" id="cd09906">
    <property type="entry name" value="H3TH_YEN1"/>
    <property type="match status" value="1"/>
</dbReference>
<dbReference type="Proteomes" id="UP001362999">
    <property type="component" value="Unassembled WGS sequence"/>
</dbReference>
<dbReference type="Gene3D" id="3.40.50.1010">
    <property type="entry name" value="5'-nuclease"/>
    <property type="match status" value="2"/>
</dbReference>
<dbReference type="GO" id="GO:0017108">
    <property type="term" value="F:5'-flap endonuclease activity"/>
    <property type="evidence" value="ECO:0007669"/>
    <property type="project" value="TreeGrafter"/>
</dbReference>
<dbReference type="PANTHER" id="PTHR11081">
    <property type="entry name" value="FLAP ENDONUCLEASE FAMILY MEMBER"/>
    <property type="match status" value="1"/>
</dbReference>
<dbReference type="GO" id="GO:0006281">
    <property type="term" value="P:DNA repair"/>
    <property type="evidence" value="ECO:0007669"/>
    <property type="project" value="UniProtKB-ARBA"/>
</dbReference>
<dbReference type="SUPFAM" id="SSF47807">
    <property type="entry name" value="5' to 3' exonuclease, C-terminal subdomain"/>
    <property type="match status" value="1"/>
</dbReference>
<organism evidence="2 3">
    <name type="scientific">Favolaschia claudopus</name>
    <dbReference type="NCBI Taxonomy" id="2862362"/>
    <lineage>
        <taxon>Eukaryota</taxon>
        <taxon>Fungi</taxon>
        <taxon>Dikarya</taxon>
        <taxon>Basidiomycota</taxon>
        <taxon>Agaricomycotina</taxon>
        <taxon>Agaricomycetes</taxon>
        <taxon>Agaricomycetidae</taxon>
        <taxon>Agaricales</taxon>
        <taxon>Marasmiineae</taxon>
        <taxon>Mycenaceae</taxon>
        <taxon>Favolaschia</taxon>
    </lineage>
</organism>
<dbReference type="CDD" id="cd09870">
    <property type="entry name" value="PIN_YEN1"/>
    <property type="match status" value="1"/>
</dbReference>
<sequence>MGIPDYWKIVAPASELLSLKQLAADEGLSAKRRELGTLRVGVDLCLLITQSQAVFHKPHHAQCGRNPELRAVFFKAAAIHAAGVDALFVVDGADRPSVKRNKRVKAKPHWLIEEVEEMIKLFGFHFHKAPGEAEAELAHLNRIGEVDAVLTDDGDAALFGATRIIRNLDKKNKDDVTVYTSTALAAHPKVQLTQGGIFLLAVLRGGDYDTVGLSNCGMSTAHGLARCGFGDSLLAATQTMSDNDLKAFLVGWRKDVRTELATNARGYLKTKHMALAAQLPDTFPKIKTLKLYANPITSWSDGYVPPNPNHWRVRLPSLPALALFVQKKFGWKPIDIVDKFKRLIFPGMCIRRLNLPIDLNLQLHRHVNLGRIDDEYPQLSSFLSIVARQEVRPGVTMYRMKIAINILTRQVLSHLRAPASAAGSSAASIMVWLDGQPMERYFPALVQRFNNKNVSLFPLSSFSIPQLSCVQNVPPPRVLPAVMAKQLRGRHLGFVDLTLDDEEDGDGINESGEDGRGPAMDVDVIDLT</sequence>
<dbReference type="AlphaFoldDB" id="A0AAW0DG18"/>
<evidence type="ECO:0000259" key="1">
    <source>
        <dbReference type="SMART" id="SM00484"/>
    </source>
</evidence>
<dbReference type="SUPFAM" id="SSF88723">
    <property type="entry name" value="PIN domain-like"/>
    <property type="match status" value="1"/>
</dbReference>